<gene>
    <name evidence="2" type="ORF">SCF082_LOCUS5781</name>
</gene>
<feature type="region of interest" description="Disordered" evidence="1">
    <location>
        <begin position="1378"/>
        <end position="1406"/>
    </location>
</feature>
<proteinExistence type="predicted"/>
<keyword evidence="3" id="KW-1185">Reference proteome</keyword>
<organism evidence="2 3">
    <name type="scientific">Durusdinium trenchii</name>
    <dbReference type="NCBI Taxonomy" id="1381693"/>
    <lineage>
        <taxon>Eukaryota</taxon>
        <taxon>Sar</taxon>
        <taxon>Alveolata</taxon>
        <taxon>Dinophyceae</taxon>
        <taxon>Suessiales</taxon>
        <taxon>Symbiodiniaceae</taxon>
        <taxon>Durusdinium</taxon>
    </lineage>
</organism>
<dbReference type="EMBL" id="CAXAMM010003158">
    <property type="protein sequence ID" value="CAK8998794.1"/>
    <property type="molecule type" value="Genomic_DNA"/>
</dbReference>
<feature type="region of interest" description="Disordered" evidence="1">
    <location>
        <begin position="312"/>
        <end position="340"/>
    </location>
</feature>
<comment type="caution">
    <text evidence="2">The sequence shown here is derived from an EMBL/GenBank/DDBJ whole genome shotgun (WGS) entry which is preliminary data.</text>
</comment>
<evidence type="ECO:0000313" key="3">
    <source>
        <dbReference type="Proteomes" id="UP001642464"/>
    </source>
</evidence>
<dbReference type="Proteomes" id="UP001642464">
    <property type="component" value="Unassembled WGS sequence"/>
</dbReference>
<feature type="compositionally biased region" description="Acidic residues" evidence="1">
    <location>
        <begin position="1027"/>
        <end position="1036"/>
    </location>
</feature>
<reference evidence="2 3" key="1">
    <citation type="submission" date="2024-02" db="EMBL/GenBank/DDBJ databases">
        <authorList>
            <person name="Chen Y."/>
            <person name="Shah S."/>
            <person name="Dougan E. K."/>
            <person name="Thang M."/>
            <person name="Chan C."/>
        </authorList>
    </citation>
    <scope>NUCLEOTIDE SEQUENCE [LARGE SCALE GENOMIC DNA]</scope>
</reference>
<feature type="region of interest" description="Disordered" evidence="1">
    <location>
        <begin position="1027"/>
        <end position="1047"/>
    </location>
</feature>
<sequence length="1406" mass="156934">MEYFDGGTFIVWRWGSLVRVTRGVLRRRGALLAGWNEAAFSGRSTSRGTQNQNSKTDERKERLSLDGKFIQTCSAVIASDKFWAYCQLVDTLAGVLEDQSSWSEGCECHGEIAITTMGGYYARARKISEALKKQGHSVRAQETEAEQGPLLNEEFFTCKLRGRRSAEYASGAYDDFLETTLSLCESRMISVLAPLNEADQRLIRNEWTMAYEFTGPLYRDMPLRPLVQEYLQGKDLSELPELECWIGALKLLRCTERLTEALASAAQENADLQSAPSVSDSIALLVGGPGCDAWCDYDYECSSVILTEDIDEVAEDNDSRESQDRDDRDTNANSNALQIVQAPPPKEVDSVLALKQLSPDDLVVFRVCQKRPSLRKRPTSHNDGILSDDIVFSQYEVISICDGQLTVKPQPSTNPALASLFSGDEQYLNQLVGHLQHWTVVGGTDFSLKMPPNLEKSEKEIIQILFDARAFSGSFVTYSTEGFNSTDDGVASQLVSKGYVEKDGPNSLQLSTRLVQNGAAILGNPCKTFSNRIGVPFDASQITRNVKPTALEVQIKLREEGRLGSLKLKLQTMMHLQLNPQMDQLEDLQDFCLGTIQQLNRRTNKMETKETLWIPVRSIKEKARQKERTKPKENTKTDIPTFKFQRASKLLPHLRFIQSAAVDACKKYKEFTTSKSFDALWSKFNDIRSKGLAEEDILSKADALGLTDDAGLIKMLFVVERRKNIVQLITMGCDKDLSFDDKDGEVTALSADDRAKNLEGLLNNDGYLQENAPSAQPYSMLTKGEAHFNGLLNKDDITKKTDEILKSMKDVKLMISSFRKSMKDVENTSKQLDKAKERTLSQNRDILILKSATDADAENKLDLGASVKPNHQNPPENGKDLPCDVLKAEMKSIVPSQWDEEPLYEQLKQEASSKPKDQQVLEQLSILRLVGLKKDASFTGVDYHGCATIQYQAFGSRLLVMALVEDLLKHFRTTSIQEGVQLLCGLDASSAPDHFSVPSLTMGLIRKVFPKDTIDFNERCFEDDLIPPDDVDEEEIPSPSAKPEPIMDAVATGDTGDWPKSWPFDVPEKEIADMVAKLEDADLRACVQKCRDHPAFPEYNATMKAELGEDYMEFGDVDGEGDALADVEDFLLRLVACTKFKNRKSEEDVEAKEEEAEKVTVEGVRAHVIRTEWAVVVAADVADENEDGAVSMRPEQPQSTAPDGIGAFPVTVTSTLTEMFQHHVRNVKRLQSCFGSKCVNNLISNLNKMRVASLYSGIGGAELSVGLIHKALSLTMPPEKVPDHPIPVLACEMDVCCQRVLQAHQASYALLVRRSHDLCMDISAFARLITLTDADCKLKHLDIKELWLQTKVRAAQLQIRKVGAEVKQMTKCHMNDCEVEQTKEKSERSQMEKSHISSLPMTTKEN</sequence>
<feature type="compositionally biased region" description="Polar residues" evidence="1">
    <location>
        <begin position="1396"/>
        <end position="1406"/>
    </location>
</feature>
<feature type="compositionally biased region" description="Basic and acidic residues" evidence="1">
    <location>
        <begin position="317"/>
        <end position="330"/>
    </location>
</feature>
<evidence type="ECO:0000256" key="1">
    <source>
        <dbReference type="SAM" id="MobiDB-lite"/>
    </source>
</evidence>
<name>A0ABP0IBM5_9DINO</name>
<protein>
    <submittedName>
        <fullName evidence="2">Uncharacterized protein</fullName>
    </submittedName>
</protein>
<accession>A0ABP0IBM5</accession>
<feature type="compositionally biased region" description="Basic and acidic residues" evidence="1">
    <location>
        <begin position="1378"/>
        <end position="1395"/>
    </location>
</feature>
<evidence type="ECO:0000313" key="2">
    <source>
        <dbReference type="EMBL" id="CAK8998794.1"/>
    </source>
</evidence>